<dbReference type="Proteomes" id="UP000598996">
    <property type="component" value="Unassembled WGS sequence"/>
</dbReference>
<dbReference type="Pfam" id="PF00795">
    <property type="entry name" value="CN_hydrolase"/>
    <property type="match status" value="1"/>
</dbReference>
<evidence type="ECO:0000256" key="1">
    <source>
        <dbReference type="ARBA" id="ARBA00010613"/>
    </source>
</evidence>
<feature type="compositionally biased region" description="Basic and acidic residues" evidence="2">
    <location>
        <begin position="271"/>
        <end position="281"/>
    </location>
</feature>
<gene>
    <name evidence="4" type="ORF">JKJ07_38145</name>
</gene>
<keyword evidence="5" id="KW-1185">Reference proteome</keyword>
<protein>
    <submittedName>
        <fullName evidence="4">Carbon-nitrogen hydrolase</fullName>
    </submittedName>
</protein>
<dbReference type="PANTHER" id="PTHR23088">
    <property type="entry name" value="NITRILASE-RELATED"/>
    <property type="match status" value="1"/>
</dbReference>
<dbReference type="PROSITE" id="PS01227">
    <property type="entry name" value="UPF0012"/>
    <property type="match status" value="1"/>
</dbReference>
<evidence type="ECO:0000313" key="5">
    <source>
        <dbReference type="Proteomes" id="UP000598996"/>
    </source>
</evidence>
<comment type="caution">
    <text evidence="4">The sequence shown here is derived from an EMBL/GenBank/DDBJ whole genome shotgun (WGS) entry which is preliminary data.</text>
</comment>
<dbReference type="SUPFAM" id="SSF56317">
    <property type="entry name" value="Carbon-nitrogen hydrolase"/>
    <property type="match status" value="1"/>
</dbReference>
<organism evidence="4 5">
    <name type="scientific">Paractinoplanes lichenicola</name>
    <dbReference type="NCBI Taxonomy" id="2802976"/>
    <lineage>
        <taxon>Bacteria</taxon>
        <taxon>Bacillati</taxon>
        <taxon>Actinomycetota</taxon>
        <taxon>Actinomycetes</taxon>
        <taxon>Micromonosporales</taxon>
        <taxon>Micromonosporaceae</taxon>
        <taxon>Paractinoplanes</taxon>
    </lineage>
</organism>
<dbReference type="RefSeq" id="WP_202996865.1">
    <property type="nucleotide sequence ID" value="NZ_JAENHO010000013.1"/>
</dbReference>
<keyword evidence="4" id="KW-0378">Hydrolase</keyword>
<evidence type="ECO:0000313" key="4">
    <source>
        <dbReference type="EMBL" id="MBL7260160.1"/>
    </source>
</evidence>
<dbReference type="PROSITE" id="PS50263">
    <property type="entry name" value="CN_HYDROLASE"/>
    <property type="match status" value="1"/>
</dbReference>
<dbReference type="Gene3D" id="3.60.110.10">
    <property type="entry name" value="Carbon-nitrogen hydrolase"/>
    <property type="match status" value="1"/>
</dbReference>
<dbReference type="InterPro" id="IPR036526">
    <property type="entry name" value="C-N_Hydrolase_sf"/>
</dbReference>
<feature type="region of interest" description="Disordered" evidence="2">
    <location>
        <begin position="262"/>
        <end position="281"/>
    </location>
</feature>
<evidence type="ECO:0000256" key="2">
    <source>
        <dbReference type="SAM" id="MobiDB-lite"/>
    </source>
</evidence>
<dbReference type="GO" id="GO:0016787">
    <property type="term" value="F:hydrolase activity"/>
    <property type="evidence" value="ECO:0007669"/>
    <property type="project" value="UniProtKB-KW"/>
</dbReference>
<evidence type="ECO:0000259" key="3">
    <source>
        <dbReference type="PROSITE" id="PS50263"/>
    </source>
</evidence>
<dbReference type="InterPro" id="IPR001110">
    <property type="entry name" value="UPF0012_CS"/>
</dbReference>
<accession>A0ABS1W093</accession>
<sequence length="281" mass="29269">MRITCWQAGSDRVREGSLLDGLRAAVAGAVAAGADLLVAPEMSLTGYEVGAGLRSPGTPVDGPDVQAVRDLATRHGITVVAGWPEFPGPGGRRYNSAVLVDPAGHATVYRKTHLFGAREKATFTPGAEAVVQADVAGVRVGLLVCYDVEFPEAVRLHASAGTDLLVVPSALPAADRVVVTTIVPARALENGFFVAYVNWAGREAALEYAGLTRVAGPDATIVAEAGGIGECLVTADIDLGAGKRARAATPYLDDRRPELYAQAPAVPGDLPRQRPTDVDQR</sequence>
<feature type="domain" description="CN hydrolase" evidence="3">
    <location>
        <begin position="1"/>
        <end position="239"/>
    </location>
</feature>
<proteinExistence type="inferred from homology"/>
<reference evidence="4 5" key="1">
    <citation type="submission" date="2021-01" db="EMBL/GenBank/DDBJ databases">
        <title>Actinoplanes sp. nov. LDG1-01 isolated from lichen.</title>
        <authorList>
            <person name="Saeng-In P."/>
            <person name="Phongsopitanun W."/>
            <person name="Kanchanasin P."/>
            <person name="Yuki M."/>
            <person name="Kudo T."/>
            <person name="Ohkuma M."/>
            <person name="Tanasupawat S."/>
        </authorList>
    </citation>
    <scope>NUCLEOTIDE SEQUENCE [LARGE SCALE GENOMIC DNA]</scope>
    <source>
        <strain evidence="4 5">LDG1-01</strain>
    </source>
</reference>
<dbReference type="PANTHER" id="PTHR23088:SF27">
    <property type="entry name" value="DEAMINATED GLUTATHIONE AMIDASE"/>
    <property type="match status" value="1"/>
</dbReference>
<dbReference type="InterPro" id="IPR003010">
    <property type="entry name" value="C-N_Hydrolase"/>
</dbReference>
<name>A0ABS1W093_9ACTN</name>
<comment type="similarity">
    <text evidence="1">Belongs to the carbon-nitrogen hydrolase superfamily. NIT1/NIT2 family.</text>
</comment>
<dbReference type="EMBL" id="JAENHO010000013">
    <property type="protein sequence ID" value="MBL7260160.1"/>
    <property type="molecule type" value="Genomic_DNA"/>
</dbReference>